<proteinExistence type="inferred from homology"/>
<dbReference type="GO" id="GO:0043138">
    <property type="term" value="F:3'-5' DNA helicase activity"/>
    <property type="evidence" value="ECO:0007669"/>
    <property type="project" value="UniProtKB-EC"/>
</dbReference>
<keyword evidence="11" id="KW-0413">Isomerase</keyword>
<keyword evidence="8" id="KW-0238">DNA-binding</keyword>
<dbReference type="SMART" id="SM00490">
    <property type="entry name" value="HELICc"/>
    <property type="match status" value="2"/>
</dbReference>
<accession>A0A841GHV0</accession>
<evidence type="ECO:0000259" key="16">
    <source>
        <dbReference type="PROSITE" id="PS51192"/>
    </source>
</evidence>
<keyword evidence="9 15" id="KW-0233">DNA recombination</keyword>
<evidence type="ECO:0000256" key="8">
    <source>
        <dbReference type="ARBA" id="ARBA00023125"/>
    </source>
</evidence>
<dbReference type="Pfam" id="PF17191">
    <property type="entry name" value="RecG_wedge"/>
    <property type="match status" value="1"/>
</dbReference>
<dbReference type="Proteomes" id="UP000555828">
    <property type="component" value="Unassembled WGS sequence"/>
</dbReference>
<dbReference type="SUPFAM" id="SSF52540">
    <property type="entry name" value="P-loop containing nucleoside triphosphate hydrolases"/>
    <property type="match status" value="2"/>
</dbReference>
<dbReference type="CDD" id="cd17992">
    <property type="entry name" value="DEXHc_RecG"/>
    <property type="match status" value="1"/>
</dbReference>
<evidence type="ECO:0000259" key="17">
    <source>
        <dbReference type="PROSITE" id="PS51194"/>
    </source>
</evidence>
<keyword evidence="6 15" id="KW-0347">Helicase</keyword>
<dbReference type="GO" id="GO:0006310">
    <property type="term" value="P:DNA recombination"/>
    <property type="evidence" value="ECO:0007669"/>
    <property type="project" value="UniProtKB-UniRule"/>
</dbReference>
<dbReference type="InterPro" id="IPR011545">
    <property type="entry name" value="DEAD/DEAH_box_helicase_dom"/>
</dbReference>
<dbReference type="GO" id="GO:0016787">
    <property type="term" value="F:hydrolase activity"/>
    <property type="evidence" value="ECO:0007669"/>
    <property type="project" value="UniProtKB-KW"/>
</dbReference>
<dbReference type="InterPro" id="IPR014001">
    <property type="entry name" value="Helicase_ATP-bd"/>
</dbReference>
<sequence>MYIPLLIEDFLDEILNIKDHKALIEYVEDNFEKIDDPLKEDPEVFKRLQEFYTYIVEMKNLPEKRIQKRLSYIPGMVKRFKLMHLVYKVEKSSDLKTLDTPIKYVKGIGPKRAQKFLKLNVNNVEQLLNFFPRDYEDRRRIIPIPLLREDDKVVTTGKLTGVEKIKKGNLTIVSAVLSDGMYQILLKWFNQDFMEGILKGLLRKKLYVFGTVKKGFYGSLEIHNPEIELFNESKREIFPVYPLTEGLNQNTVRRIISENIYNIYNFKEHLPDDLISKRNLIDVYQAYTGMHFPRSVFHKKAARYRLAYEEILYLQIAFLLSKKENEKIGGISKKFDGKYSTELINSLSFELTNAQKKAYEEIKNDLKSDKPMNRLLQGDVGSGKTIVSELAMLDNYEAGFQSAVMVPTSILAIQNFKKIYDHFSKFGIKVALLIGATSNSEKERIKQRLKDGDIDVVVGTHALIQEDVHFKNLGLVVIDEQHRFGVEQRKELISKGKLVDTLVMTATPIPRTLSLSLYGDLDVSIIDEMPKGRKPIKTFVVHQSKIEEVYKFVISEVENGGQAYIVYPLIDESEKLAVKSATSMYEVLTKEYFPDIPVGLIHGKMSDSEKDDIMYKFASGEIKILVSTSVIEVGIDVPQATVIVIENAERFGLAQLHQLRGRVGRGNKQSYCYLTVGNVSREAFERLNFFASTNDGFKISEFDLKLRGPGEFLGVRQHGLPEFKVADIINDIDIIMVAREDAKYIIESEEKYRDLISYVKELYKERLKLLDVG</sequence>
<evidence type="ECO:0000256" key="11">
    <source>
        <dbReference type="ARBA" id="ARBA00023235"/>
    </source>
</evidence>
<dbReference type="InterPro" id="IPR004609">
    <property type="entry name" value="ATP-dep_DNA_helicase_RecG"/>
</dbReference>
<feature type="domain" description="Helicase C-terminal" evidence="17">
    <location>
        <begin position="545"/>
        <end position="710"/>
    </location>
</feature>
<evidence type="ECO:0000256" key="4">
    <source>
        <dbReference type="ARBA" id="ARBA00022763"/>
    </source>
</evidence>
<reference evidence="18 19" key="1">
    <citation type="submission" date="2020-08" db="EMBL/GenBank/DDBJ databases">
        <title>Genomic Encyclopedia of Type Strains, Phase IV (KMG-IV): sequencing the most valuable type-strain genomes for metagenomic binning, comparative biology and taxonomic classification.</title>
        <authorList>
            <person name="Goeker M."/>
        </authorList>
    </citation>
    <scope>NUCLEOTIDE SEQUENCE [LARGE SCALE GENOMIC DNA]</scope>
    <source>
        <strain evidence="18 19">DSM 13481</strain>
    </source>
</reference>
<dbReference type="CDD" id="cd04488">
    <property type="entry name" value="RecG_wedge_OBF"/>
    <property type="match status" value="1"/>
</dbReference>
<keyword evidence="3 15" id="KW-0547">Nucleotide-binding</keyword>
<dbReference type="CDD" id="cd18811">
    <property type="entry name" value="SF2_C_RecG"/>
    <property type="match status" value="1"/>
</dbReference>
<dbReference type="InterPro" id="IPR028993">
    <property type="entry name" value="RecG_N"/>
</dbReference>
<dbReference type="PROSITE" id="PS51192">
    <property type="entry name" value="HELICASE_ATP_BIND_1"/>
    <property type="match status" value="1"/>
</dbReference>
<keyword evidence="19" id="KW-1185">Reference proteome</keyword>
<dbReference type="Pfam" id="PF00270">
    <property type="entry name" value="DEAD"/>
    <property type="match status" value="1"/>
</dbReference>
<dbReference type="GO" id="GO:0006281">
    <property type="term" value="P:DNA repair"/>
    <property type="evidence" value="ECO:0007669"/>
    <property type="project" value="UniProtKB-UniRule"/>
</dbReference>
<dbReference type="EC" id="5.6.2.4" evidence="13 15"/>
<dbReference type="SMART" id="SM00487">
    <property type="entry name" value="DEXDc"/>
    <property type="match status" value="1"/>
</dbReference>
<evidence type="ECO:0000256" key="13">
    <source>
        <dbReference type="ARBA" id="ARBA00034808"/>
    </source>
</evidence>
<dbReference type="InterPro" id="IPR036845">
    <property type="entry name" value="RecG_N_sf"/>
</dbReference>
<dbReference type="Pfam" id="PF19833">
    <property type="entry name" value="RecG_dom3_C"/>
    <property type="match status" value="1"/>
</dbReference>
<evidence type="ECO:0000256" key="14">
    <source>
        <dbReference type="ARBA" id="ARBA00048988"/>
    </source>
</evidence>
<evidence type="ECO:0000313" key="19">
    <source>
        <dbReference type="Proteomes" id="UP000555828"/>
    </source>
</evidence>
<evidence type="ECO:0000256" key="7">
    <source>
        <dbReference type="ARBA" id="ARBA00022840"/>
    </source>
</evidence>
<keyword evidence="5 15" id="KW-0378">Hydrolase</keyword>
<dbReference type="GO" id="GO:0003677">
    <property type="term" value="F:DNA binding"/>
    <property type="evidence" value="ECO:0007669"/>
    <property type="project" value="UniProtKB-KW"/>
</dbReference>
<dbReference type="Pfam" id="PF17190">
    <property type="entry name" value="RecG_N"/>
    <property type="match status" value="1"/>
</dbReference>
<keyword evidence="10 15" id="KW-0234">DNA repair</keyword>
<evidence type="ECO:0000256" key="9">
    <source>
        <dbReference type="ARBA" id="ARBA00023172"/>
    </source>
</evidence>
<gene>
    <name evidence="18" type="ORF">HNP65_001760</name>
</gene>
<evidence type="ECO:0000256" key="15">
    <source>
        <dbReference type="RuleBase" id="RU363016"/>
    </source>
</evidence>
<dbReference type="Gene3D" id="1.20.120.630">
    <property type="entry name" value="RecG, N-terminal domain"/>
    <property type="match status" value="1"/>
</dbReference>
<organism evidence="18 19">
    <name type="scientific">Thermosipho japonicus</name>
    <dbReference type="NCBI Taxonomy" id="90323"/>
    <lineage>
        <taxon>Bacteria</taxon>
        <taxon>Thermotogati</taxon>
        <taxon>Thermotogota</taxon>
        <taxon>Thermotogae</taxon>
        <taxon>Thermotogales</taxon>
        <taxon>Fervidobacteriaceae</taxon>
        <taxon>Thermosipho</taxon>
    </lineage>
</organism>
<evidence type="ECO:0000256" key="10">
    <source>
        <dbReference type="ARBA" id="ARBA00023204"/>
    </source>
</evidence>
<evidence type="ECO:0000313" key="18">
    <source>
        <dbReference type="EMBL" id="MBB6063296.1"/>
    </source>
</evidence>
<dbReference type="InterPro" id="IPR045562">
    <property type="entry name" value="RecG_dom3_C"/>
</dbReference>
<evidence type="ECO:0000256" key="3">
    <source>
        <dbReference type="ARBA" id="ARBA00022741"/>
    </source>
</evidence>
<dbReference type="EMBL" id="JACHEX010000005">
    <property type="protein sequence ID" value="MBB6063296.1"/>
    <property type="molecule type" value="Genomic_DNA"/>
</dbReference>
<keyword evidence="4 15" id="KW-0227">DNA damage</keyword>
<evidence type="ECO:0000256" key="1">
    <source>
        <dbReference type="ARBA" id="ARBA00007504"/>
    </source>
</evidence>
<evidence type="ECO:0000256" key="2">
    <source>
        <dbReference type="ARBA" id="ARBA00017846"/>
    </source>
</evidence>
<dbReference type="AlphaFoldDB" id="A0A841GHV0"/>
<evidence type="ECO:0000256" key="12">
    <source>
        <dbReference type="ARBA" id="ARBA00034617"/>
    </source>
</evidence>
<dbReference type="NCBIfam" id="NF008168">
    <property type="entry name" value="PRK10917.2-2"/>
    <property type="match status" value="1"/>
</dbReference>
<dbReference type="InterPro" id="IPR012340">
    <property type="entry name" value="NA-bd_OB-fold"/>
</dbReference>
<dbReference type="InterPro" id="IPR027417">
    <property type="entry name" value="P-loop_NTPase"/>
</dbReference>
<dbReference type="SUPFAM" id="SSF50249">
    <property type="entry name" value="Nucleic acid-binding proteins"/>
    <property type="match status" value="1"/>
</dbReference>
<protein>
    <recommendedName>
        <fullName evidence="2 15">ATP-dependent DNA helicase RecG</fullName>
        <ecNumber evidence="13 15">5.6.2.4</ecNumber>
    </recommendedName>
</protein>
<comment type="catalytic activity">
    <reaction evidence="12 15">
        <text>Couples ATP hydrolysis with the unwinding of duplex DNA by translocating in the 3'-5' direction.</text>
        <dbReference type="EC" id="5.6.2.4"/>
    </reaction>
</comment>
<dbReference type="InterPro" id="IPR047112">
    <property type="entry name" value="RecG/Mfd"/>
</dbReference>
<dbReference type="Pfam" id="PF00271">
    <property type="entry name" value="Helicase_C"/>
    <property type="match status" value="1"/>
</dbReference>
<dbReference type="Gene3D" id="3.40.50.300">
    <property type="entry name" value="P-loop containing nucleotide triphosphate hydrolases"/>
    <property type="match status" value="2"/>
</dbReference>
<comment type="caution">
    <text evidence="18">The sequence shown here is derived from an EMBL/GenBank/DDBJ whole genome shotgun (WGS) entry which is preliminary data.</text>
</comment>
<comment type="similarity">
    <text evidence="1 15">Belongs to the helicase family. RecG subfamily.</text>
</comment>
<dbReference type="PANTHER" id="PTHR47964">
    <property type="entry name" value="ATP-DEPENDENT DNA HELICASE HOMOLOG RECG, CHLOROPLASTIC"/>
    <property type="match status" value="1"/>
</dbReference>
<dbReference type="NCBIfam" id="TIGR00643">
    <property type="entry name" value="recG"/>
    <property type="match status" value="1"/>
</dbReference>
<evidence type="ECO:0000256" key="5">
    <source>
        <dbReference type="ARBA" id="ARBA00022801"/>
    </source>
</evidence>
<dbReference type="NCBIfam" id="NF008165">
    <property type="entry name" value="PRK10917.1-3"/>
    <property type="match status" value="1"/>
</dbReference>
<comment type="function">
    <text evidence="15">Plays a critical role in recombination and DNA repair. Helps process Holliday junction intermediates to mature products by catalyzing branch migration. Has replication fork regression activity, unwinds stalled or blocked replication forks to make a HJ that can be resolved. Has a DNA unwinding activity characteristic of a DNA helicase with 3'-5' polarity.</text>
</comment>
<dbReference type="InterPro" id="IPR033454">
    <property type="entry name" value="RecG_wedge"/>
</dbReference>
<dbReference type="Gene3D" id="2.40.50.140">
    <property type="entry name" value="Nucleic acid-binding proteins"/>
    <property type="match status" value="1"/>
</dbReference>
<dbReference type="PANTHER" id="PTHR47964:SF1">
    <property type="entry name" value="ATP-DEPENDENT DNA HELICASE HOMOLOG RECG, CHLOROPLASTIC"/>
    <property type="match status" value="1"/>
</dbReference>
<dbReference type="GO" id="GO:0005524">
    <property type="term" value="F:ATP binding"/>
    <property type="evidence" value="ECO:0007669"/>
    <property type="project" value="UniProtKB-KW"/>
</dbReference>
<feature type="domain" description="Helicase ATP-binding" evidence="16">
    <location>
        <begin position="365"/>
        <end position="526"/>
    </location>
</feature>
<dbReference type="RefSeq" id="WP_184619879.1">
    <property type="nucleotide sequence ID" value="NZ_JACHEX010000005.1"/>
</dbReference>
<dbReference type="InterPro" id="IPR001650">
    <property type="entry name" value="Helicase_C-like"/>
</dbReference>
<name>A0A841GHV0_9BACT</name>
<evidence type="ECO:0000256" key="6">
    <source>
        <dbReference type="ARBA" id="ARBA00022806"/>
    </source>
</evidence>
<comment type="catalytic activity">
    <reaction evidence="14 15">
        <text>ATP + H2O = ADP + phosphate + H(+)</text>
        <dbReference type="Rhea" id="RHEA:13065"/>
        <dbReference type="ChEBI" id="CHEBI:15377"/>
        <dbReference type="ChEBI" id="CHEBI:15378"/>
        <dbReference type="ChEBI" id="CHEBI:30616"/>
        <dbReference type="ChEBI" id="CHEBI:43474"/>
        <dbReference type="ChEBI" id="CHEBI:456216"/>
        <dbReference type="EC" id="5.6.2.4"/>
    </reaction>
</comment>
<dbReference type="PROSITE" id="PS51194">
    <property type="entry name" value="HELICASE_CTER"/>
    <property type="match status" value="1"/>
</dbReference>
<dbReference type="SUPFAM" id="SSF69008">
    <property type="entry name" value="RecG, N-terminal domain"/>
    <property type="match status" value="1"/>
</dbReference>
<keyword evidence="7 15" id="KW-0067">ATP-binding</keyword>